<dbReference type="AlphaFoldDB" id="A0A7R9IQG2"/>
<dbReference type="EMBL" id="OE006522">
    <property type="protein sequence ID" value="CAD7462716.1"/>
    <property type="molecule type" value="Genomic_DNA"/>
</dbReference>
<proteinExistence type="predicted"/>
<feature type="compositionally biased region" description="Basic and acidic residues" evidence="1">
    <location>
        <begin position="210"/>
        <end position="219"/>
    </location>
</feature>
<feature type="compositionally biased region" description="Polar residues" evidence="1">
    <location>
        <begin position="220"/>
        <end position="232"/>
    </location>
</feature>
<name>A0A7R9IQG2_9NEOP</name>
<reference evidence="2" key="1">
    <citation type="submission" date="2020-11" db="EMBL/GenBank/DDBJ databases">
        <authorList>
            <person name="Tran Van P."/>
        </authorList>
    </citation>
    <scope>NUCLEOTIDE SEQUENCE</scope>
</reference>
<protein>
    <submittedName>
        <fullName evidence="2">Uncharacterized protein</fullName>
    </submittedName>
</protein>
<feature type="region of interest" description="Disordered" evidence="1">
    <location>
        <begin position="187"/>
        <end position="233"/>
    </location>
</feature>
<sequence length="365" mass="41619">MGVHEIGGHCLLHDTRQQTDRLIVCTELPPALPTHGQFGLMDGQSTIRFDGKSIRPSFRQFGLIITEVVDLHEFLDAQQPSSSGKEAGLISYTNPGPSTSQENLLVESEDLIFVKEEPYVSDNEQEHYETAFVDFSATESYRHDELSGSSYGGAPIPETYYGVETESNVEPSDAQQSGHVIEKAVSLAAGQAHDSKRSSTQRSTQQDNARSCDEKEQDKTSSPTEASGNYTKSRFRVMELTLEQLKKEHKAKMKEHEASMREHEKRMSDQEKITEMQLDIMKKEHEMKITEIEFRYQDLKKKSDWDGKVHKLTIMNLQQKLSTCQLEHQEKSKLHELVVQELQQKLTNSQLEHRILLKKLKELGE</sequence>
<evidence type="ECO:0000256" key="1">
    <source>
        <dbReference type="SAM" id="MobiDB-lite"/>
    </source>
</evidence>
<accession>A0A7R9IQG2</accession>
<feature type="compositionally biased region" description="Basic and acidic residues" evidence="1">
    <location>
        <begin position="254"/>
        <end position="270"/>
    </location>
</feature>
<feature type="region of interest" description="Disordered" evidence="1">
    <location>
        <begin position="248"/>
        <end position="270"/>
    </location>
</feature>
<evidence type="ECO:0000313" key="2">
    <source>
        <dbReference type="EMBL" id="CAD7462716.1"/>
    </source>
</evidence>
<gene>
    <name evidence="2" type="ORF">TTEB3V08_LOCUS10606</name>
</gene>
<organism evidence="2">
    <name type="scientific">Timema tahoe</name>
    <dbReference type="NCBI Taxonomy" id="61484"/>
    <lineage>
        <taxon>Eukaryota</taxon>
        <taxon>Metazoa</taxon>
        <taxon>Ecdysozoa</taxon>
        <taxon>Arthropoda</taxon>
        <taxon>Hexapoda</taxon>
        <taxon>Insecta</taxon>
        <taxon>Pterygota</taxon>
        <taxon>Neoptera</taxon>
        <taxon>Polyneoptera</taxon>
        <taxon>Phasmatodea</taxon>
        <taxon>Timematodea</taxon>
        <taxon>Timematoidea</taxon>
        <taxon>Timematidae</taxon>
        <taxon>Timema</taxon>
    </lineage>
</organism>